<evidence type="ECO:0000256" key="5">
    <source>
        <dbReference type="ARBA" id="ARBA00022692"/>
    </source>
</evidence>
<keyword evidence="10 18" id="KW-0675">Receptor</keyword>
<evidence type="ECO:0000256" key="14">
    <source>
        <dbReference type="ARBA" id="ARBA00049638"/>
    </source>
</evidence>
<keyword evidence="9 15" id="KW-0472">Membrane</keyword>
<evidence type="ECO:0000256" key="1">
    <source>
        <dbReference type="ARBA" id="ARBA00004141"/>
    </source>
</evidence>
<feature type="transmembrane region" description="Helical" evidence="15">
    <location>
        <begin position="855"/>
        <end position="879"/>
    </location>
</feature>
<comment type="subunit">
    <text evidence="3">May form heteromers.</text>
</comment>
<feature type="transmembrane region" description="Helical" evidence="15">
    <location>
        <begin position="610"/>
        <end position="630"/>
    </location>
</feature>
<dbReference type="SUPFAM" id="SSF53850">
    <property type="entry name" value="Periplasmic binding protein-like II"/>
    <property type="match status" value="1"/>
</dbReference>
<dbReference type="InterPro" id="IPR001828">
    <property type="entry name" value="ANF_lig-bd_rcpt"/>
</dbReference>
<feature type="domain" description="Solute-binding protein family 3/N-terminal" evidence="16">
    <location>
        <begin position="482"/>
        <end position="833"/>
    </location>
</feature>
<dbReference type="Pfam" id="PF01094">
    <property type="entry name" value="ANF_receptor"/>
    <property type="match status" value="1"/>
</dbReference>
<protein>
    <submittedName>
        <fullName evidence="18">Glutamate receptor 2.7</fullName>
    </submittedName>
</protein>
<dbReference type="InterPro" id="IPR001638">
    <property type="entry name" value="Solute-binding_3/MltF_N"/>
</dbReference>
<evidence type="ECO:0000256" key="13">
    <source>
        <dbReference type="ARBA" id="ARBA00023303"/>
    </source>
</evidence>
<evidence type="ECO:0000256" key="7">
    <source>
        <dbReference type="ARBA" id="ARBA00022989"/>
    </source>
</evidence>
<name>W9RFC1_9ROSA</name>
<dbReference type="InterPro" id="IPR001320">
    <property type="entry name" value="Iontro_rcpt_C"/>
</dbReference>
<evidence type="ECO:0000256" key="8">
    <source>
        <dbReference type="ARBA" id="ARBA00023065"/>
    </source>
</evidence>
<evidence type="ECO:0000259" key="16">
    <source>
        <dbReference type="SMART" id="SM00062"/>
    </source>
</evidence>
<dbReference type="FunFam" id="3.40.50.2300:FF:000169">
    <property type="entry name" value="Glutamate receptor"/>
    <property type="match status" value="1"/>
</dbReference>
<keyword evidence="7 15" id="KW-1133">Transmembrane helix</keyword>
<evidence type="ECO:0000313" key="19">
    <source>
        <dbReference type="Proteomes" id="UP000030645"/>
    </source>
</evidence>
<evidence type="ECO:0000256" key="10">
    <source>
        <dbReference type="ARBA" id="ARBA00023170"/>
    </source>
</evidence>
<evidence type="ECO:0000256" key="4">
    <source>
        <dbReference type="ARBA" id="ARBA00022448"/>
    </source>
</evidence>
<gene>
    <name evidence="18" type="ORF">L484_018645</name>
</gene>
<comment type="similarity">
    <text evidence="2">Belongs to the glutamate-gated ion channel (TC 1.A.10.1) family.</text>
</comment>
<dbReference type="InterPro" id="IPR044440">
    <property type="entry name" value="GABAb_receptor_plant_PBP1"/>
</dbReference>
<dbReference type="FunFam" id="3.40.50.2300:FF:000310">
    <property type="entry name" value="Glutamate receptor"/>
    <property type="match status" value="1"/>
</dbReference>
<evidence type="ECO:0000256" key="15">
    <source>
        <dbReference type="SAM" id="Phobius"/>
    </source>
</evidence>
<dbReference type="Pfam" id="PF00060">
    <property type="entry name" value="Lig_chan"/>
    <property type="match status" value="1"/>
</dbReference>
<dbReference type="EMBL" id="KE344662">
    <property type="protein sequence ID" value="EXB74936.1"/>
    <property type="molecule type" value="Genomic_DNA"/>
</dbReference>
<dbReference type="Proteomes" id="UP000030645">
    <property type="component" value="Unassembled WGS sequence"/>
</dbReference>
<dbReference type="SUPFAM" id="SSF53822">
    <property type="entry name" value="Periplasmic binding protein-like I"/>
    <property type="match status" value="1"/>
</dbReference>
<feature type="domain" description="Ionotropic glutamate receptor C-terminal" evidence="17">
    <location>
        <begin position="482"/>
        <end position="832"/>
    </location>
</feature>
<dbReference type="Gene3D" id="1.10.287.70">
    <property type="match status" value="1"/>
</dbReference>
<evidence type="ECO:0000256" key="12">
    <source>
        <dbReference type="ARBA" id="ARBA00023286"/>
    </source>
</evidence>
<dbReference type="CDD" id="cd13686">
    <property type="entry name" value="GluR_Plant"/>
    <property type="match status" value="1"/>
</dbReference>
<feature type="transmembrane region" description="Helical" evidence="15">
    <location>
        <begin position="1128"/>
        <end position="1149"/>
    </location>
</feature>
<dbReference type="PANTHER" id="PTHR34836">
    <property type="entry name" value="OS06G0188250 PROTEIN"/>
    <property type="match status" value="1"/>
</dbReference>
<dbReference type="GO" id="GO:0016020">
    <property type="term" value="C:membrane"/>
    <property type="evidence" value="ECO:0007669"/>
    <property type="project" value="UniProtKB-SubCell"/>
</dbReference>
<keyword evidence="8" id="KW-0406">Ion transport</keyword>
<evidence type="ECO:0000259" key="17">
    <source>
        <dbReference type="SMART" id="SM00079"/>
    </source>
</evidence>
<keyword evidence="12" id="KW-1071">Ligand-gated ion channel</keyword>
<keyword evidence="5 15" id="KW-0812">Transmembrane</keyword>
<accession>W9RFC1</accession>
<keyword evidence="11" id="KW-0325">Glycoprotein</keyword>
<dbReference type="Gene3D" id="3.40.50.2300">
    <property type="match status" value="2"/>
</dbReference>
<evidence type="ECO:0000256" key="6">
    <source>
        <dbReference type="ARBA" id="ARBA00022729"/>
    </source>
</evidence>
<dbReference type="GO" id="GO:0015276">
    <property type="term" value="F:ligand-gated monoatomic ion channel activity"/>
    <property type="evidence" value="ECO:0007669"/>
    <property type="project" value="InterPro"/>
</dbReference>
<comment type="function">
    <text evidence="14">Glutamate-gated receptor that probably acts as a non-selective cation channel. May be involved in light-signal transduction and calcium homeostasis via the regulation of calcium influx into cells.</text>
</comment>
<proteinExistence type="inferred from homology"/>
<dbReference type="SMART" id="SM00079">
    <property type="entry name" value="PBPe"/>
    <property type="match status" value="1"/>
</dbReference>
<dbReference type="PANTHER" id="PTHR34836:SF1">
    <property type="entry name" value="OS09G0428600 PROTEIN"/>
    <property type="match status" value="1"/>
</dbReference>
<dbReference type="InterPro" id="IPR015683">
    <property type="entry name" value="Ionotropic_Glu_rcpt"/>
</dbReference>
<evidence type="ECO:0000256" key="2">
    <source>
        <dbReference type="ARBA" id="ARBA00008685"/>
    </source>
</evidence>
<reference evidence="19" key="1">
    <citation type="submission" date="2013-01" db="EMBL/GenBank/DDBJ databases">
        <title>Draft Genome Sequence of a Mulberry Tree, Morus notabilis C.K. Schneid.</title>
        <authorList>
            <person name="He N."/>
            <person name="Zhao S."/>
        </authorList>
    </citation>
    <scope>NUCLEOTIDE SEQUENCE</scope>
</reference>
<evidence type="ECO:0000256" key="3">
    <source>
        <dbReference type="ARBA" id="ARBA00011095"/>
    </source>
</evidence>
<keyword evidence="4" id="KW-0813">Transport</keyword>
<dbReference type="FunFam" id="3.40.190.10:FF:000103">
    <property type="entry name" value="Glutamate receptor"/>
    <property type="match status" value="1"/>
</dbReference>
<dbReference type="SMART" id="SM00062">
    <property type="entry name" value="PBPb"/>
    <property type="match status" value="1"/>
</dbReference>
<dbReference type="Gene3D" id="3.40.190.10">
    <property type="entry name" value="Periplasmic binding protein-like II"/>
    <property type="match status" value="2"/>
</dbReference>
<dbReference type="eggNOG" id="KOG1052">
    <property type="taxonomic scope" value="Eukaryota"/>
</dbReference>
<keyword evidence="6" id="KW-0732">Signal</keyword>
<dbReference type="AlphaFoldDB" id="W9RFC1"/>
<comment type="subcellular location">
    <subcellularLocation>
        <location evidence="1">Membrane</location>
        <topology evidence="1">Multi-pass membrane protein</topology>
    </subcellularLocation>
</comment>
<keyword evidence="19" id="KW-1185">Reference proteome</keyword>
<organism evidence="18 19">
    <name type="scientific">Morus notabilis</name>
    <dbReference type="NCBI Taxonomy" id="981085"/>
    <lineage>
        <taxon>Eukaryota</taxon>
        <taxon>Viridiplantae</taxon>
        <taxon>Streptophyta</taxon>
        <taxon>Embryophyta</taxon>
        <taxon>Tracheophyta</taxon>
        <taxon>Spermatophyta</taxon>
        <taxon>Magnoliopsida</taxon>
        <taxon>eudicotyledons</taxon>
        <taxon>Gunneridae</taxon>
        <taxon>Pentapetalae</taxon>
        <taxon>rosids</taxon>
        <taxon>fabids</taxon>
        <taxon>Rosales</taxon>
        <taxon>Moraceae</taxon>
        <taxon>Moreae</taxon>
        <taxon>Morus</taxon>
    </lineage>
</organism>
<feature type="transmembrane region" description="Helical" evidence="15">
    <location>
        <begin position="672"/>
        <end position="690"/>
    </location>
</feature>
<evidence type="ECO:0000256" key="11">
    <source>
        <dbReference type="ARBA" id="ARBA00023180"/>
    </source>
</evidence>
<keyword evidence="13" id="KW-0407">Ion channel</keyword>
<evidence type="ECO:0000256" key="9">
    <source>
        <dbReference type="ARBA" id="ARBA00023136"/>
    </source>
</evidence>
<sequence length="1239" mass="137254">MTKKDPAHPVFLVTFSGLILSSWPWVFLAMAQNDTIPVKVGVVLDVETPVAKIWLSCLNMGISDFYASHPQFNTRLILNTRNSERDVIGAASAALDLLKNVQVQAILGPQKSSQAKFIINLGQNAHVPILSFSATSPSLTSSGPRNPYFFRTATNDASQVRPISSLVKAFGWREVVPIYADTDYGNGIIPYLVDSLPEVDARVPYRSVIPPSASDDQIVSELRKLMTMQTRVFVVHMWNDLGSRLFTKAHEIGMMGLPGVVWIITQDFTDLLNSLSPKVVKSMQGVLGVKTYEPESEELEDFRIRWKMKFQRENPTIIDAQLNVMGLWAYDSAFALALAVEKVLKNGNESENGKSLVSYEKRVNASPAKYSTDLDSFGVSKIGPKLCEALSSTKFRGLAGDFSLVDGQLQSSTFQIVNVNGNGGREIGFWTPQNGLTRNLSLNSSGNYGYSTSRSNLGPIIWPGESTVVPKGWDIPANYEKRLRIGVPVKDGFKEFVDVKTDPSTNVTEVTGFSIDVFMAAVEKLPYSLPYDFIPFANPNGSCAGTYDEMISEVFYGNYDAVVADATIRGNRSLYVDFTLPYTESGVVMVVPLKENDRKSAWVFLEPLTWDLWVTSTCFFVFIGFVVWVLEHRINEDFRGPPSHQVGTSFWFSFSTMVFAHRERVISNSARFVVIIWVFVVLILTQSYTASLSSLLTVETLQPTVTDIDQLLKNGDKVGYYKNSYVYELLKQQGFPDSNIKAYKSVEDCEDLLSKGSKNGGIAAAIDDSPYMKLFLAQYCSKYKMIGPIFKTAGFGFVFSKGSHLVGDISRAILNVTEGDEMKRIENKWFKDDQSNSCPDSKTRVSANSLSVGSFWGLFLIAGIVSVFALIIFAVMFFYKHRQILLDSKDSMWTRIQAVFKSFDEKDLSSHTFRKSNCPSSTVMDVQNSNCPSSPSNYLVYSGSNSPFYGEQGTLSSDQASPEVALPANIIELNIVPNNEIIRSSPDRFEPVRSLEADWKVSFLMRVFHLVAEIYSLAMFRDGPLAERPSPKVSTSGGWSTRVFLLGSAQKSSTTNNNRSIEVNVGVILDLETTFGKMGLRCINMAISDFYASNPHYNTRLILHTKGSKSDVVGAAAADMMIKKKDHVVPVIFVFVLLVWLSTRVFLLGSAQKSSTTNNNRSIEVNVGVILDLETTFGKMGLRCINMAISDFYASNPHYNTRLILHTKGSKSDVVGAAAADVCTNIGRSPNKSRSPPID</sequence>
<evidence type="ECO:0000313" key="18">
    <source>
        <dbReference type="EMBL" id="EXB74936.1"/>
    </source>
</evidence>
<dbReference type="FunFam" id="1.10.287.70:FF:000037">
    <property type="entry name" value="Glutamate receptor"/>
    <property type="match status" value="1"/>
</dbReference>
<dbReference type="CDD" id="cd19990">
    <property type="entry name" value="PBP1_GABAb_receptor_plant"/>
    <property type="match status" value="1"/>
</dbReference>
<dbReference type="FunFam" id="3.40.190.10:FF:000195">
    <property type="entry name" value="Glutamate receptor 2.7"/>
    <property type="match status" value="1"/>
</dbReference>
<dbReference type="InterPro" id="IPR028082">
    <property type="entry name" value="Peripla_BP_I"/>
</dbReference>